<dbReference type="Proteomes" id="UP000191135">
    <property type="component" value="Chromosome"/>
</dbReference>
<organism evidence="2 3">
    <name type="scientific">Martelella mediterranea DSM 17316</name>
    <dbReference type="NCBI Taxonomy" id="1122214"/>
    <lineage>
        <taxon>Bacteria</taxon>
        <taxon>Pseudomonadati</taxon>
        <taxon>Pseudomonadota</taxon>
        <taxon>Alphaproteobacteria</taxon>
        <taxon>Hyphomicrobiales</taxon>
        <taxon>Aurantimonadaceae</taxon>
        <taxon>Martelella</taxon>
    </lineage>
</organism>
<keyword evidence="2" id="KW-0413">Isomerase</keyword>
<evidence type="ECO:0000259" key="1">
    <source>
        <dbReference type="Pfam" id="PF01261"/>
    </source>
</evidence>
<dbReference type="Gene3D" id="3.20.20.150">
    <property type="entry name" value="Divalent-metal-dependent TIM barrel enzymes"/>
    <property type="match status" value="1"/>
</dbReference>
<evidence type="ECO:0000313" key="2">
    <source>
        <dbReference type="EMBL" id="AQZ52469.1"/>
    </source>
</evidence>
<evidence type="ECO:0000313" key="3">
    <source>
        <dbReference type="Proteomes" id="UP000191135"/>
    </source>
</evidence>
<dbReference type="GO" id="GO:0016853">
    <property type="term" value="F:isomerase activity"/>
    <property type="evidence" value="ECO:0007669"/>
    <property type="project" value="UniProtKB-KW"/>
</dbReference>
<gene>
    <name evidence="2" type="ORF">Mame_03157</name>
</gene>
<feature type="domain" description="Xylose isomerase-like TIM barrel" evidence="1">
    <location>
        <begin position="23"/>
        <end position="255"/>
    </location>
</feature>
<dbReference type="AlphaFoldDB" id="A0A1U9Z445"/>
<dbReference type="PANTHER" id="PTHR12110">
    <property type="entry name" value="HYDROXYPYRUVATE ISOMERASE"/>
    <property type="match status" value="1"/>
</dbReference>
<sequence>MPRLVCCNELLSREGLDFRAQCRFAKAVGFDALELAIESFPADPLRLSESEVRAMRQTAADEGMEIAGLHWLLSSAPALSITNPAVAGETTDYLLRLVDICAALGGHVLIHGSPQQRRPLAGIADAATYDHAAKLFAPVARACHDAGLTYCIEPLSRDQTPFINTLADARRLVEMVGSPVFKTMLDCSSAALTEEESVPALIEKWMPSGLIAHVHLNDSNRGAPGTGADDFSAIIAALIASGYGGDLSVEPFTTCVSAEVTLAIASATTRAHLQTHGRAMS</sequence>
<dbReference type="InterPro" id="IPR013022">
    <property type="entry name" value="Xyl_isomerase-like_TIM-brl"/>
</dbReference>
<keyword evidence="3" id="KW-1185">Reference proteome</keyword>
<proteinExistence type="predicted"/>
<dbReference type="EMBL" id="CP020330">
    <property type="protein sequence ID" value="AQZ52469.1"/>
    <property type="molecule type" value="Genomic_DNA"/>
</dbReference>
<dbReference type="EC" id="5.3.1.-" evidence="2"/>
<dbReference type="PANTHER" id="PTHR12110:SF21">
    <property type="entry name" value="XYLOSE ISOMERASE-LIKE TIM BARREL DOMAIN-CONTAINING PROTEIN"/>
    <property type="match status" value="1"/>
</dbReference>
<name>A0A1U9Z445_9HYPH</name>
<dbReference type="InterPro" id="IPR036237">
    <property type="entry name" value="Xyl_isomerase-like_sf"/>
</dbReference>
<accession>A0A1U9Z445</accession>
<dbReference type="eggNOG" id="COG1082">
    <property type="taxonomic scope" value="Bacteria"/>
</dbReference>
<dbReference type="InterPro" id="IPR050312">
    <property type="entry name" value="IolE/XylAMocC-like"/>
</dbReference>
<dbReference type="OrthoDB" id="9801426at2"/>
<dbReference type="STRING" id="1122214.Mame_03157"/>
<reference evidence="2 3" key="1">
    <citation type="submission" date="2017-03" db="EMBL/GenBank/DDBJ databases">
        <title>Foreign affairs: Plasmid Transfer between Roseobacters and Rhizobia.</title>
        <authorList>
            <person name="Bartling P."/>
            <person name="Bunk B."/>
            <person name="Overmann J."/>
            <person name="Brinkmann H."/>
            <person name="Petersen J."/>
        </authorList>
    </citation>
    <scope>NUCLEOTIDE SEQUENCE [LARGE SCALE GENOMIC DNA]</scope>
    <source>
        <strain evidence="2 3">MACL11</strain>
    </source>
</reference>
<dbReference type="Pfam" id="PF01261">
    <property type="entry name" value="AP_endonuc_2"/>
    <property type="match status" value="1"/>
</dbReference>
<protein>
    <submittedName>
        <fullName evidence="2">D-tagatose 3-epimerase</fullName>
        <ecNumber evidence="2">5.3.1.-</ecNumber>
    </submittedName>
</protein>
<dbReference type="KEGG" id="mmed:Mame_03157"/>
<dbReference type="RefSeq" id="WP_018064146.1">
    <property type="nucleotide sequence ID" value="NZ_AQWH01000006.1"/>
</dbReference>
<dbReference type="SUPFAM" id="SSF51658">
    <property type="entry name" value="Xylose isomerase-like"/>
    <property type="match status" value="1"/>
</dbReference>